<dbReference type="STRING" id="355243.SAMN03080615_03360"/>
<dbReference type="PANTHER" id="PTHR47371:SF3">
    <property type="entry name" value="PHOSPHOGLYCEROL TRANSFERASE I"/>
    <property type="match status" value="1"/>
</dbReference>
<dbReference type="AlphaFoldDB" id="A0A1H9K7T7"/>
<evidence type="ECO:0000256" key="6">
    <source>
        <dbReference type="SAM" id="Phobius"/>
    </source>
</evidence>
<feature type="transmembrane region" description="Helical" evidence="6">
    <location>
        <begin position="45"/>
        <end position="66"/>
    </location>
</feature>
<keyword evidence="8" id="KW-0808">Transferase</keyword>
<feature type="transmembrane region" description="Helical" evidence="6">
    <location>
        <begin position="146"/>
        <end position="173"/>
    </location>
</feature>
<dbReference type="PANTHER" id="PTHR47371">
    <property type="entry name" value="LIPOTEICHOIC ACID SYNTHASE"/>
    <property type="match status" value="1"/>
</dbReference>
<name>A0A1H9K7T7_9GAMM</name>
<evidence type="ECO:0000256" key="4">
    <source>
        <dbReference type="ARBA" id="ARBA00022989"/>
    </source>
</evidence>
<dbReference type="GO" id="GO:0005886">
    <property type="term" value="C:plasma membrane"/>
    <property type="evidence" value="ECO:0007669"/>
    <property type="project" value="UniProtKB-SubCell"/>
</dbReference>
<feature type="transmembrane region" description="Helical" evidence="6">
    <location>
        <begin position="72"/>
        <end position="89"/>
    </location>
</feature>
<evidence type="ECO:0000256" key="3">
    <source>
        <dbReference type="ARBA" id="ARBA00022692"/>
    </source>
</evidence>
<dbReference type="OrthoDB" id="5363296at2"/>
<proteinExistence type="predicted"/>
<dbReference type="InterPro" id="IPR050448">
    <property type="entry name" value="OpgB/LTA_synthase_biosynth"/>
</dbReference>
<feature type="transmembrane region" description="Helical" evidence="6">
    <location>
        <begin position="115"/>
        <end position="140"/>
    </location>
</feature>
<keyword evidence="2" id="KW-1003">Cell membrane</keyword>
<dbReference type="EMBL" id="FOGB01000012">
    <property type="protein sequence ID" value="SEQ95132.1"/>
    <property type="molecule type" value="Genomic_DNA"/>
</dbReference>
<dbReference type="RefSeq" id="WP_091360527.1">
    <property type="nucleotide sequence ID" value="NZ_AP025284.1"/>
</dbReference>
<evidence type="ECO:0000256" key="1">
    <source>
        <dbReference type="ARBA" id="ARBA00004651"/>
    </source>
</evidence>
<reference evidence="9" key="1">
    <citation type="submission" date="2016-10" db="EMBL/GenBank/DDBJ databases">
        <authorList>
            <person name="Varghese N."/>
            <person name="Submissions S."/>
        </authorList>
    </citation>
    <scope>NUCLEOTIDE SEQUENCE [LARGE SCALE GENOMIC DNA]</scope>
    <source>
        <strain evidence="9">DSM 18887</strain>
    </source>
</reference>
<dbReference type="CDD" id="cd16015">
    <property type="entry name" value="LTA_synthase"/>
    <property type="match status" value="1"/>
</dbReference>
<dbReference type="Gene3D" id="3.40.720.10">
    <property type="entry name" value="Alkaline Phosphatase, subunit A"/>
    <property type="match status" value="1"/>
</dbReference>
<evidence type="ECO:0000313" key="8">
    <source>
        <dbReference type="EMBL" id="SEQ95132.1"/>
    </source>
</evidence>
<dbReference type="InterPro" id="IPR017850">
    <property type="entry name" value="Alkaline_phosphatase_core_sf"/>
</dbReference>
<comment type="subcellular location">
    <subcellularLocation>
        <location evidence="1">Cell membrane</location>
        <topology evidence="1">Multi-pass membrane protein</topology>
    </subcellularLocation>
</comment>
<dbReference type="Pfam" id="PF00884">
    <property type="entry name" value="Sulfatase"/>
    <property type="match status" value="1"/>
</dbReference>
<evidence type="ECO:0000259" key="7">
    <source>
        <dbReference type="Pfam" id="PF00884"/>
    </source>
</evidence>
<feature type="domain" description="Sulfatase N-terminal" evidence="7">
    <location>
        <begin position="229"/>
        <end position="501"/>
    </location>
</feature>
<keyword evidence="4 6" id="KW-1133">Transmembrane helix</keyword>
<sequence length="521" mass="59284">MSNLFTLMSFSGQLTSAIAVGLSASLLFEFLLLVPRSSVCFKRGFTGYFVHSASWLSFFFVCLLLFQRPWFAVLLTTSFQLLLLAVNFVKYRSLREPFILQDFEYFYDMIRHPRLYLPFFGIWNAILGAAMFIALVYGALMLETSLLNVVALNTFLGVISVFLALSLWALYMAAERLPLPTLRPEDDLRIYGLYASFWGYFLAFRRTPKLSPHAVYDAAVGVETTNDLPDLVVVQSESFFDPRVSYPSVQSSVLQHYDRVVKQSLSFGQLKVPAWGANTVRTESSFLTGLQPEQMGIHQFNPYWYLSRNHLPNLVSRLKSLGYKTICIHPYPVEFYRRDLVFPKLGFDQFIDIGGFSAGAKDGQYISDRAVSEKVKQVLGEERGPCFVFTITMENHGPLHLESDEGIDTTAFYREAPSAKSSDLTVYLRHLKNADQMIDQLTQYLSSRARKSYLCWYGDHVPVMAEVYKQMGEPVAETPYFIWCNQIAEQQGGKQDIGVDQLSVELFERTVLCRAVKTAIS</sequence>
<feature type="transmembrane region" description="Helical" evidence="6">
    <location>
        <begin position="12"/>
        <end position="33"/>
    </location>
</feature>
<organism evidence="8 9">
    <name type="scientific">Amphritea atlantica</name>
    <dbReference type="NCBI Taxonomy" id="355243"/>
    <lineage>
        <taxon>Bacteria</taxon>
        <taxon>Pseudomonadati</taxon>
        <taxon>Pseudomonadota</taxon>
        <taxon>Gammaproteobacteria</taxon>
        <taxon>Oceanospirillales</taxon>
        <taxon>Oceanospirillaceae</taxon>
        <taxon>Amphritea</taxon>
    </lineage>
</organism>
<dbReference type="Proteomes" id="UP000198749">
    <property type="component" value="Unassembled WGS sequence"/>
</dbReference>
<protein>
    <submittedName>
        <fullName evidence="8">Phosphoglycerol transferase MdoB</fullName>
    </submittedName>
</protein>
<accession>A0A1H9K7T7</accession>
<evidence type="ECO:0000313" key="9">
    <source>
        <dbReference type="Proteomes" id="UP000198749"/>
    </source>
</evidence>
<keyword evidence="3 6" id="KW-0812">Transmembrane</keyword>
<gene>
    <name evidence="8" type="ORF">SAMN03080615_03360</name>
</gene>
<dbReference type="SUPFAM" id="SSF53649">
    <property type="entry name" value="Alkaline phosphatase-like"/>
    <property type="match status" value="1"/>
</dbReference>
<dbReference type="InterPro" id="IPR000917">
    <property type="entry name" value="Sulfatase_N"/>
</dbReference>
<keyword evidence="5 6" id="KW-0472">Membrane</keyword>
<evidence type="ECO:0000256" key="5">
    <source>
        <dbReference type="ARBA" id="ARBA00023136"/>
    </source>
</evidence>
<evidence type="ECO:0000256" key="2">
    <source>
        <dbReference type="ARBA" id="ARBA00022475"/>
    </source>
</evidence>
<dbReference type="GO" id="GO:0016740">
    <property type="term" value="F:transferase activity"/>
    <property type="evidence" value="ECO:0007669"/>
    <property type="project" value="UniProtKB-KW"/>
</dbReference>
<keyword evidence="9" id="KW-1185">Reference proteome</keyword>